<protein>
    <submittedName>
        <fullName evidence="2">Uncharacterized protein</fullName>
    </submittedName>
</protein>
<proteinExistence type="predicted"/>
<dbReference type="Proteomes" id="UP001145021">
    <property type="component" value="Unassembled WGS sequence"/>
</dbReference>
<feature type="region of interest" description="Disordered" evidence="1">
    <location>
        <begin position="194"/>
        <end position="237"/>
    </location>
</feature>
<evidence type="ECO:0000313" key="3">
    <source>
        <dbReference type="Proteomes" id="UP001145021"/>
    </source>
</evidence>
<organism evidence="2 3">
    <name type="scientific">Coemansia asiatica</name>
    <dbReference type="NCBI Taxonomy" id="1052880"/>
    <lineage>
        <taxon>Eukaryota</taxon>
        <taxon>Fungi</taxon>
        <taxon>Fungi incertae sedis</taxon>
        <taxon>Zoopagomycota</taxon>
        <taxon>Kickxellomycotina</taxon>
        <taxon>Kickxellomycetes</taxon>
        <taxon>Kickxellales</taxon>
        <taxon>Kickxellaceae</taxon>
        <taxon>Coemansia</taxon>
    </lineage>
</organism>
<feature type="compositionally biased region" description="Polar residues" evidence="1">
    <location>
        <begin position="194"/>
        <end position="204"/>
    </location>
</feature>
<feature type="region of interest" description="Disordered" evidence="1">
    <location>
        <begin position="367"/>
        <end position="427"/>
    </location>
</feature>
<dbReference type="AlphaFoldDB" id="A0A9W7XR28"/>
<feature type="compositionally biased region" description="Polar residues" evidence="1">
    <location>
        <begin position="212"/>
        <end position="232"/>
    </location>
</feature>
<gene>
    <name evidence="2" type="ORF">LPJ64_000908</name>
</gene>
<feature type="region of interest" description="Disordered" evidence="1">
    <location>
        <begin position="134"/>
        <end position="168"/>
    </location>
</feature>
<keyword evidence="3" id="KW-1185">Reference proteome</keyword>
<accession>A0A9W7XR28</accession>
<dbReference type="EMBL" id="JANBOH010000021">
    <property type="protein sequence ID" value="KAJ1647730.1"/>
    <property type="molecule type" value="Genomic_DNA"/>
</dbReference>
<feature type="compositionally biased region" description="Polar residues" evidence="1">
    <location>
        <begin position="377"/>
        <end position="402"/>
    </location>
</feature>
<name>A0A9W7XR28_9FUNG</name>
<comment type="caution">
    <text evidence="2">The sequence shown here is derived from an EMBL/GenBank/DDBJ whole genome shotgun (WGS) entry which is preliminary data.</text>
</comment>
<reference evidence="2" key="1">
    <citation type="submission" date="2022-07" db="EMBL/GenBank/DDBJ databases">
        <title>Phylogenomic reconstructions and comparative analyses of Kickxellomycotina fungi.</title>
        <authorList>
            <person name="Reynolds N.K."/>
            <person name="Stajich J.E."/>
            <person name="Barry K."/>
            <person name="Grigoriev I.V."/>
            <person name="Crous P."/>
            <person name="Smith M.E."/>
        </authorList>
    </citation>
    <scope>NUCLEOTIDE SEQUENCE</scope>
    <source>
        <strain evidence="2">NBRC 105413</strain>
    </source>
</reference>
<evidence type="ECO:0000313" key="2">
    <source>
        <dbReference type="EMBL" id="KAJ1647730.1"/>
    </source>
</evidence>
<sequence>MALFMVMVAVACAYPMADLGGKAGDVCKPRTIFCADGDGLSSRYLKCIQGKLVEEFCPNDSTCIGSKDTTIFCAVEASGNSTTTTTTTAMDASASSIFVSSPSLQIIQSTTTLVVHVAFDTTSSRLSEARMLPAPTHGPLKVSPASSSPVAGTINRVYPSTEPTNHAMLFRPSSENRASNSQLLQLSATSHPARPQLNTQSQYPQHHHFSVRPQQVLPQSSPRPTTPINMQPTPHPSALSYWPHHMLPLPPALSYNKQRLTAVTTALLQHSLSTAPATRPHRNALPAAATKAAAVDPFYNTGRNHDEMKKLNTQSNEILPVPTGESDSIVLPEDAAADRIDDISVDQVLSVIGSVLISQRVDSLADTADTADVPSPEDNTSNALQDQESSSISEPGDQTSGESMVDEAASEAPTRSERQMSQTGAPTYTPLSTPAICTPGQFVCEAHGLRRGYFACDSAGVALPAMCGAREVCYQLEKSILCAVPGGIPKKQH</sequence>
<evidence type="ECO:0000256" key="1">
    <source>
        <dbReference type="SAM" id="MobiDB-lite"/>
    </source>
</evidence>